<proteinExistence type="predicted"/>
<gene>
    <name evidence="2" type="primary">yxdM_3</name>
    <name evidence="2" type="ORF">SDC9_46754</name>
</gene>
<feature type="transmembrane region" description="Helical" evidence="1">
    <location>
        <begin position="272"/>
        <end position="292"/>
    </location>
</feature>
<name>A0A644WAI8_9ZZZZ</name>
<dbReference type="EMBL" id="VSSQ01000735">
    <property type="protein sequence ID" value="MPM00528.1"/>
    <property type="molecule type" value="Genomic_DNA"/>
</dbReference>
<dbReference type="PANTHER" id="PTHR46795:SF2">
    <property type="entry name" value="ABC TRANSPORTER, PERMEASE PROTEIN"/>
    <property type="match status" value="1"/>
</dbReference>
<reference evidence="2" key="1">
    <citation type="submission" date="2019-08" db="EMBL/GenBank/DDBJ databases">
        <authorList>
            <person name="Kucharzyk K."/>
            <person name="Murdoch R.W."/>
            <person name="Higgins S."/>
            <person name="Loffler F."/>
        </authorList>
    </citation>
    <scope>NUCLEOTIDE SEQUENCE</scope>
</reference>
<dbReference type="InterPro" id="IPR052536">
    <property type="entry name" value="ABC-4_Integral_Memb_Prot"/>
</dbReference>
<comment type="caution">
    <text evidence="2">The sequence shown here is derived from an EMBL/GenBank/DDBJ whole genome shotgun (WGS) entry which is preliminary data.</text>
</comment>
<dbReference type="PANTHER" id="PTHR46795">
    <property type="entry name" value="ABC TRANSPORTER PERMEASE-RELATED-RELATED"/>
    <property type="match status" value="1"/>
</dbReference>
<organism evidence="2">
    <name type="scientific">bioreactor metagenome</name>
    <dbReference type="NCBI Taxonomy" id="1076179"/>
    <lineage>
        <taxon>unclassified sequences</taxon>
        <taxon>metagenomes</taxon>
        <taxon>ecological metagenomes</taxon>
    </lineage>
</organism>
<accession>A0A644WAI8</accession>
<feature type="transmembrane region" description="Helical" evidence="1">
    <location>
        <begin position="212"/>
        <end position="237"/>
    </location>
</feature>
<evidence type="ECO:0000256" key="1">
    <source>
        <dbReference type="SAM" id="Phobius"/>
    </source>
</evidence>
<evidence type="ECO:0000313" key="2">
    <source>
        <dbReference type="EMBL" id="MPM00528.1"/>
    </source>
</evidence>
<feature type="transmembrane region" description="Helical" evidence="1">
    <location>
        <begin position="304"/>
        <end position="323"/>
    </location>
</feature>
<protein>
    <submittedName>
        <fullName evidence="2">ABC transporter permease protein YxdM</fullName>
    </submittedName>
</protein>
<keyword evidence="1" id="KW-0472">Membrane</keyword>
<keyword evidence="1" id="KW-0812">Transmembrane</keyword>
<keyword evidence="1" id="KW-1133">Transmembrane helix</keyword>
<sequence length="338" mass="39176">MFFIITITSSVAFTSIGGVYSFWLNKESEVNSSFPQAFFYAFNENSLYVNDKIIYLEEALNKSNYNYKKVQGNIKSLKYNDSEINIINEDTYNKLANSFGKEKITLKENEGALNSALSKNVNNIEIDNIDIKIISKLDSKILPALYENLYVLNDKSYNKVKALEFSFYSINVDNYKDTLNISRSYLDKFNEENYSKERVLLMKAHLLESIKLGYGIFMFLAIFIGIIFFVTTASFLYNKYYMDIEEDKVRYSKLSKIGLTFKEIKKISTIEIGALFLLPYIVAAIHSLFALLSLNNAFEMEISISAITVMGSFLIIQIIYFFIIRKKYLIEINYEYKD</sequence>
<dbReference type="AlphaFoldDB" id="A0A644WAI8"/>